<feature type="chain" id="PRO_5044290838" evidence="7">
    <location>
        <begin position="22"/>
        <end position="212"/>
    </location>
</feature>
<sequence>MPLGLLLHLLPLASCHGLAAAHRLRGGAALTLPPLVGAYQSALAAAPITTNVLSAASLSVLADGMAQAVERRGSWDVSRAAWISAWGASVSGLMLFFWFRLLARLFPLAASSTAQLVGKVALNQAVMSPGLNAGFFAFVVLTRDKAPPPAALTSATSCLVTTLLATYGLHRPCLPYLRLDGEKRRRLGRKLKSDLPATVRRSCYFWGVAQAR</sequence>
<evidence type="ECO:0000256" key="6">
    <source>
        <dbReference type="RuleBase" id="RU363053"/>
    </source>
</evidence>
<evidence type="ECO:0000256" key="4">
    <source>
        <dbReference type="ARBA" id="ARBA00022989"/>
    </source>
</evidence>
<dbReference type="EnsemblProtists" id="EOD03843">
    <property type="protein sequence ID" value="EOD03843"/>
    <property type="gene ID" value="EMIHUDRAFT_121731"/>
</dbReference>
<evidence type="ECO:0000256" key="1">
    <source>
        <dbReference type="ARBA" id="ARBA00004141"/>
    </source>
</evidence>
<feature type="transmembrane region" description="Helical" evidence="6">
    <location>
        <begin position="81"/>
        <end position="101"/>
    </location>
</feature>
<comment type="similarity">
    <text evidence="2 6">Belongs to the peroxisomal membrane protein PXMP2/4 family.</text>
</comment>
<reference evidence="9" key="1">
    <citation type="journal article" date="2013" name="Nature">
        <title>Pan genome of the phytoplankton Emiliania underpins its global distribution.</title>
        <authorList>
            <person name="Read B.A."/>
            <person name="Kegel J."/>
            <person name="Klute M.J."/>
            <person name="Kuo A."/>
            <person name="Lefebvre S.C."/>
            <person name="Maumus F."/>
            <person name="Mayer C."/>
            <person name="Miller J."/>
            <person name="Monier A."/>
            <person name="Salamov A."/>
            <person name="Young J."/>
            <person name="Aguilar M."/>
            <person name="Claverie J.M."/>
            <person name="Frickenhaus S."/>
            <person name="Gonzalez K."/>
            <person name="Herman E.K."/>
            <person name="Lin Y.C."/>
            <person name="Napier J."/>
            <person name="Ogata H."/>
            <person name="Sarno A.F."/>
            <person name="Shmutz J."/>
            <person name="Schroeder D."/>
            <person name="de Vargas C."/>
            <person name="Verret F."/>
            <person name="von Dassow P."/>
            <person name="Valentin K."/>
            <person name="Van de Peer Y."/>
            <person name="Wheeler G."/>
            <person name="Dacks J.B."/>
            <person name="Delwiche C.F."/>
            <person name="Dyhrman S.T."/>
            <person name="Glockner G."/>
            <person name="John U."/>
            <person name="Richards T."/>
            <person name="Worden A.Z."/>
            <person name="Zhang X."/>
            <person name="Grigoriev I.V."/>
            <person name="Allen A.E."/>
            <person name="Bidle K."/>
            <person name="Borodovsky M."/>
            <person name="Bowler C."/>
            <person name="Brownlee C."/>
            <person name="Cock J.M."/>
            <person name="Elias M."/>
            <person name="Gladyshev V.N."/>
            <person name="Groth M."/>
            <person name="Guda C."/>
            <person name="Hadaegh A."/>
            <person name="Iglesias-Rodriguez M.D."/>
            <person name="Jenkins J."/>
            <person name="Jones B.M."/>
            <person name="Lawson T."/>
            <person name="Leese F."/>
            <person name="Lindquist E."/>
            <person name="Lobanov A."/>
            <person name="Lomsadze A."/>
            <person name="Malik S.B."/>
            <person name="Marsh M.E."/>
            <person name="Mackinder L."/>
            <person name="Mock T."/>
            <person name="Mueller-Roeber B."/>
            <person name="Pagarete A."/>
            <person name="Parker M."/>
            <person name="Probert I."/>
            <person name="Quesneville H."/>
            <person name="Raines C."/>
            <person name="Rensing S.A."/>
            <person name="Riano-Pachon D.M."/>
            <person name="Richier S."/>
            <person name="Rokitta S."/>
            <person name="Shiraiwa Y."/>
            <person name="Soanes D.M."/>
            <person name="van der Giezen M."/>
            <person name="Wahlund T.M."/>
            <person name="Williams B."/>
            <person name="Wilson W."/>
            <person name="Wolfe G."/>
            <person name="Wurch L.L."/>
        </authorList>
    </citation>
    <scope>NUCLEOTIDE SEQUENCE</scope>
</reference>
<dbReference type="GeneID" id="17249993"/>
<keyword evidence="9" id="KW-1185">Reference proteome</keyword>
<keyword evidence="3 6" id="KW-0812">Transmembrane</keyword>
<reference evidence="8" key="2">
    <citation type="submission" date="2024-10" db="UniProtKB">
        <authorList>
            <consortium name="EnsemblProtists"/>
        </authorList>
    </citation>
    <scope>IDENTIFICATION</scope>
</reference>
<dbReference type="HOGENOM" id="CLU_113100_0_0_1"/>
<dbReference type="RefSeq" id="XP_005756272.1">
    <property type="nucleotide sequence ID" value="XM_005756215.1"/>
</dbReference>
<keyword evidence="5 6" id="KW-0472">Membrane</keyword>
<dbReference type="InterPro" id="IPR007248">
    <property type="entry name" value="Mpv17_PMP22"/>
</dbReference>
<evidence type="ECO:0000313" key="9">
    <source>
        <dbReference type="Proteomes" id="UP000013827"/>
    </source>
</evidence>
<feature type="transmembrane region" description="Helical" evidence="6">
    <location>
        <begin position="37"/>
        <end position="61"/>
    </location>
</feature>
<keyword evidence="7" id="KW-0732">Signal</keyword>
<dbReference type="AlphaFoldDB" id="A0A0D3HXV8"/>
<dbReference type="PaxDb" id="2903-EOD03843"/>
<protein>
    <submittedName>
        <fullName evidence="8">Uncharacterized protein</fullName>
    </submittedName>
</protein>
<keyword evidence="4 6" id="KW-1133">Transmembrane helix</keyword>
<dbReference type="eggNOG" id="ENOG502T13U">
    <property type="taxonomic scope" value="Eukaryota"/>
</dbReference>
<accession>A0A0D3HXV8</accession>
<comment type="subcellular location">
    <subcellularLocation>
        <location evidence="1">Membrane</location>
        <topology evidence="1">Multi-pass membrane protein</topology>
    </subcellularLocation>
</comment>
<dbReference type="GO" id="GO:0016020">
    <property type="term" value="C:membrane"/>
    <property type="evidence" value="ECO:0007669"/>
    <property type="project" value="UniProtKB-SubCell"/>
</dbReference>
<evidence type="ECO:0000256" key="3">
    <source>
        <dbReference type="ARBA" id="ARBA00022692"/>
    </source>
</evidence>
<dbReference type="Proteomes" id="UP000013827">
    <property type="component" value="Unassembled WGS sequence"/>
</dbReference>
<feature type="signal peptide" evidence="7">
    <location>
        <begin position="1"/>
        <end position="21"/>
    </location>
</feature>
<evidence type="ECO:0000313" key="8">
    <source>
        <dbReference type="EnsemblProtists" id="EOD03843"/>
    </source>
</evidence>
<dbReference type="PANTHER" id="PTHR11266">
    <property type="entry name" value="PEROXISOMAL MEMBRANE PROTEIN 2, PXMP2 MPV17"/>
    <property type="match status" value="1"/>
</dbReference>
<organism evidence="8 9">
    <name type="scientific">Emiliania huxleyi (strain CCMP1516)</name>
    <dbReference type="NCBI Taxonomy" id="280463"/>
    <lineage>
        <taxon>Eukaryota</taxon>
        <taxon>Haptista</taxon>
        <taxon>Haptophyta</taxon>
        <taxon>Prymnesiophyceae</taxon>
        <taxon>Isochrysidales</taxon>
        <taxon>Noelaerhabdaceae</taxon>
        <taxon>Emiliania</taxon>
    </lineage>
</organism>
<name>A0A0D3HXV8_EMIH1</name>
<evidence type="ECO:0000256" key="7">
    <source>
        <dbReference type="SAM" id="SignalP"/>
    </source>
</evidence>
<dbReference type="PANTHER" id="PTHR11266:SF17">
    <property type="entry name" value="PROTEIN MPV17"/>
    <property type="match status" value="1"/>
</dbReference>
<evidence type="ECO:0000256" key="2">
    <source>
        <dbReference type="ARBA" id="ARBA00006824"/>
    </source>
</evidence>
<proteinExistence type="inferred from homology"/>
<dbReference type="GO" id="GO:0005737">
    <property type="term" value="C:cytoplasm"/>
    <property type="evidence" value="ECO:0007669"/>
    <property type="project" value="TreeGrafter"/>
</dbReference>
<evidence type="ECO:0000256" key="5">
    <source>
        <dbReference type="ARBA" id="ARBA00023136"/>
    </source>
</evidence>
<dbReference type="KEGG" id="ehx:EMIHUDRAFT_121731"/>